<reference evidence="2 3" key="1">
    <citation type="journal article" date="2015" name="Genome Announc.">
        <title>Complete Genome Sequence of Sedimenticola thiotaurini Strain SIP-G1, a Polyphosphate- and Polyhydroxyalkanoate-Accumulating Sulfur-Oxidizing Gammaproteobacterium Isolated from Salt Marsh Sediments.</title>
        <authorList>
            <person name="Flood B.E."/>
            <person name="Jones D.S."/>
            <person name="Bailey J.V."/>
        </authorList>
    </citation>
    <scope>NUCLEOTIDE SEQUENCE [LARGE SCALE GENOMIC DNA]</scope>
    <source>
        <strain evidence="2 3">SIP-G1</strain>
    </source>
</reference>
<dbReference type="InterPro" id="IPR032711">
    <property type="entry name" value="SoxY"/>
</dbReference>
<dbReference type="AlphaFoldDB" id="A0A0F7K063"/>
<organism evidence="2 3">
    <name type="scientific">Sedimenticola thiotaurini</name>
    <dbReference type="NCBI Taxonomy" id="1543721"/>
    <lineage>
        <taxon>Bacteria</taxon>
        <taxon>Pseudomonadati</taxon>
        <taxon>Pseudomonadota</taxon>
        <taxon>Gammaproteobacteria</taxon>
        <taxon>Chromatiales</taxon>
        <taxon>Sedimenticolaceae</taxon>
        <taxon>Sedimenticola</taxon>
    </lineage>
</organism>
<evidence type="ECO:0000313" key="3">
    <source>
        <dbReference type="Proteomes" id="UP000034410"/>
    </source>
</evidence>
<dbReference type="InterPro" id="IPR038162">
    <property type="entry name" value="SoxY_sf"/>
</dbReference>
<proteinExistence type="predicted"/>
<dbReference type="EMBL" id="CP011412">
    <property type="protein sequence ID" value="AKH21951.1"/>
    <property type="molecule type" value="Genomic_DNA"/>
</dbReference>
<keyword evidence="3" id="KW-1185">Reference proteome</keyword>
<accession>A0A0F7K063</accession>
<protein>
    <recommendedName>
        <fullName evidence="1">Ig-like SoxY domain-containing protein</fullName>
    </recommendedName>
</protein>
<gene>
    <name evidence="2" type="ORF">AAY24_00275</name>
</gene>
<dbReference type="Proteomes" id="UP000034410">
    <property type="component" value="Chromosome"/>
</dbReference>
<name>A0A0F7K063_9GAMM</name>
<dbReference type="Pfam" id="PF13501">
    <property type="entry name" value="SoxY"/>
    <property type="match status" value="1"/>
</dbReference>
<dbReference type="InterPro" id="IPR016568">
    <property type="entry name" value="Sulphur_oxidation_SoxY"/>
</dbReference>
<evidence type="ECO:0000259" key="1">
    <source>
        <dbReference type="Pfam" id="PF13501"/>
    </source>
</evidence>
<dbReference type="NCBIfam" id="TIGR04488">
    <property type="entry name" value="SoxY_true_GGCGG"/>
    <property type="match status" value="1"/>
</dbReference>
<dbReference type="Gene3D" id="2.60.40.2470">
    <property type="entry name" value="SoxY domain"/>
    <property type="match status" value="1"/>
</dbReference>
<dbReference type="KEGG" id="seds:AAY24_00275"/>
<evidence type="ECO:0000313" key="2">
    <source>
        <dbReference type="EMBL" id="AKH21951.1"/>
    </source>
</evidence>
<sequence>MVASGLLVPTISHGKSIANAFEFRTVDEVLNELFETTTTTPSDEVTVVAPDIAENGTVVPVTIRTKLANIQSITIIAEKNPYPLAASFQMSNQTAGHIATRIKLGKTQDVWAVVSADGKLFTGKKQVKVTVGGCGG</sequence>
<feature type="domain" description="Ig-like SoxY" evidence="1">
    <location>
        <begin position="31"/>
        <end position="134"/>
    </location>
</feature>
<dbReference type="PIRSF" id="PIRSF010312">
    <property type="entry name" value="Sulphur_oxidation_SoxY"/>
    <property type="match status" value="1"/>
</dbReference>